<protein>
    <submittedName>
        <fullName evidence="1">Uncharacterized protein</fullName>
    </submittedName>
</protein>
<evidence type="ECO:0000313" key="1">
    <source>
        <dbReference type="EMBL" id="RRT73612.1"/>
    </source>
</evidence>
<sequence length="207" mass="23872">MGGRGNMCRDTWGKLNFVNEAQLLLVSEESVGDLNSRLNSGGCNRCQMINLDQQSGQLRRAKEPLATLASYRRVQKKGLPRVPNPLKTRSEERDQRRYYRFHCNYDHDIMKCYNLKNHIKDLIHRGHLGHYVRKSCEPLLYPKGLIDKQINVIVGGPASRGDNSLARKAYARAMVGKRPRHERDPEITFKSREEQYLDHDDILVISA</sequence>
<dbReference type="AlphaFoldDB" id="A0A427ABN2"/>
<organism evidence="1 2">
    <name type="scientific">Ensete ventricosum</name>
    <name type="common">Abyssinian banana</name>
    <name type="synonym">Musa ensete</name>
    <dbReference type="NCBI Taxonomy" id="4639"/>
    <lineage>
        <taxon>Eukaryota</taxon>
        <taxon>Viridiplantae</taxon>
        <taxon>Streptophyta</taxon>
        <taxon>Embryophyta</taxon>
        <taxon>Tracheophyta</taxon>
        <taxon>Spermatophyta</taxon>
        <taxon>Magnoliopsida</taxon>
        <taxon>Liliopsida</taxon>
        <taxon>Zingiberales</taxon>
        <taxon>Musaceae</taxon>
        <taxon>Ensete</taxon>
    </lineage>
</organism>
<gene>
    <name evidence="1" type="ORF">B296_00033188</name>
</gene>
<reference evidence="1 2" key="1">
    <citation type="journal article" date="2014" name="Agronomy (Basel)">
        <title>A Draft Genome Sequence for Ensete ventricosum, the Drought-Tolerant Tree Against Hunger.</title>
        <authorList>
            <person name="Harrison J."/>
            <person name="Moore K.A."/>
            <person name="Paszkiewicz K."/>
            <person name="Jones T."/>
            <person name="Grant M."/>
            <person name="Ambacheew D."/>
            <person name="Muzemil S."/>
            <person name="Studholme D.J."/>
        </authorList>
    </citation>
    <scope>NUCLEOTIDE SEQUENCE [LARGE SCALE GENOMIC DNA]</scope>
</reference>
<proteinExistence type="predicted"/>
<evidence type="ECO:0000313" key="2">
    <source>
        <dbReference type="Proteomes" id="UP000287651"/>
    </source>
</evidence>
<name>A0A427ABN2_ENSVE</name>
<dbReference type="EMBL" id="AMZH03003041">
    <property type="protein sequence ID" value="RRT73612.1"/>
    <property type="molecule type" value="Genomic_DNA"/>
</dbReference>
<dbReference type="Proteomes" id="UP000287651">
    <property type="component" value="Unassembled WGS sequence"/>
</dbReference>
<comment type="caution">
    <text evidence="1">The sequence shown here is derived from an EMBL/GenBank/DDBJ whole genome shotgun (WGS) entry which is preliminary data.</text>
</comment>
<accession>A0A427ABN2</accession>